<dbReference type="RefSeq" id="WP_255841052.1">
    <property type="nucleotide sequence ID" value="NZ_CP094358.1"/>
</dbReference>
<keyword evidence="2" id="KW-0238">DNA-binding</keyword>
<dbReference type="InterPro" id="IPR009057">
    <property type="entry name" value="Homeodomain-like_sf"/>
</dbReference>
<dbReference type="InterPro" id="IPR018060">
    <property type="entry name" value="HTH_AraC"/>
</dbReference>
<dbReference type="GO" id="GO:0003700">
    <property type="term" value="F:DNA-binding transcription factor activity"/>
    <property type="evidence" value="ECO:0007669"/>
    <property type="project" value="InterPro"/>
</dbReference>
<evidence type="ECO:0000256" key="3">
    <source>
        <dbReference type="ARBA" id="ARBA00023163"/>
    </source>
</evidence>
<dbReference type="PROSITE" id="PS01124">
    <property type="entry name" value="HTH_ARAC_FAMILY_2"/>
    <property type="match status" value="1"/>
</dbReference>
<dbReference type="SMART" id="SM00342">
    <property type="entry name" value="HTH_ARAC"/>
    <property type="match status" value="1"/>
</dbReference>
<evidence type="ECO:0000259" key="4">
    <source>
        <dbReference type="PROSITE" id="PS01124"/>
    </source>
</evidence>
<reference evidence="5" key="1">
    <citation type="submission" date="2022-03" db="EMBL/GenBank/DDBJ databases">
        <title>Description of Abyssus ytuae gen. nov., sp. nov., a novel member of the family Flavobacteriaceae isolated from the sediment of Mariana Trench.</title>
        <authorList>
            <person name="Zhang J."/>
            <person name="Xu X."/>
        </authorList>
    </citation>
    <scope>NUCLEOTIDE SEQUENCE</scope>
    <source>
        <strain evidence="5">MT3330</strain>
    </source>
</reference>
<dbReference type="AlphaFoldDB" id="A0A9E6ZI43"/>
<dbReference type="InterPro" id="IPR009594">
    <property type="entry name" value="Tscrpt_reg_HTH_AraC_N"/>
</dbReference>
<evidence type="ECO:0000256" key="1">
    <source>
        <dbReference type="ARBA" id="ARBA00023015"/>
    </source>
</evidence>
<keyword evidence="6" id="KW-1185">Reference proteome</keyword>
<dbReference type="KEGG" id="fbm:MQE35_09210"/>
<protein>
    <submittedName>
        <fullName evidence="5">AraC family transcriptional regulator</fullName>
    </submittedName>
</protein>
<keyword evidence="1" id="KW-0805">Transcription regulation</keyword>
<dbReference type="Gene3D" id="1.10.10.60">
    <property type="entry name" value="Homeodomain-like"/>
    <property type="match status" value="2"/>
</dbReference>
<accession>A0A9E6ZI43</accession>
<name>A0A9E6ZI43_9FLAO</name>
<proteinExistence type="predicted"/>
<dbReference type="PANTHER" id="PTHR43280">
    <property type="entry name" value="ARAC-FAMILY TRANSCRIPTIONAL REGULATOR"/>
    <property type="match status" value="1"/>
</dbReference>
<dbReference type="EMBL" id="CP094358">
    <property type="protein sequence ID" value="UOB15917.1"/>
    <property type="molecule type" value="Genomic_DNA"/>
</dbReference>
<dbReference type="Pfam" id="PF06719">
    <property type="entry name" value="AraC_N"/>
    <property type="match status" value="1"/>
</dbReference>
<evidence type="ECO:0000313" key="6">
    <source>
        <dbReference type="Proteomes" id="UP000831290"/>
    </source>
</evidence>
<dbReference type="GO" id="GO:0043565">
    <property type="term" value="F:sequence-specific DNA binding"/>
    <property type="evidence" value="ECO:0007669"/>
    <property type="project" value="InterPro"/>
</dbReference>
<evidence type="ECO:0000313" key="5">
    <source>
        <dbReference type="EMBL" id="UOB15917.1"/>
    </source>
</evidence>
<dbReference type="SUPFAM" id="SSF46689">
    <property type="entry name" value="Homeodomain-like"/>
    <property type="match status" value="2"/>
</dbReference>
<dbReference type="Pfam" id="PF12833">
    <property type="entry name" value="HTH_18"/>
    <property type="match status" value="1"/>
</dbReference>
<dbReference type="Proteomes" id="UP000831290">
    <property type="component" value="Chromosome"/>
</dbReference>
<evidence type="ECO:0000256" key="2">
    <source>
        <dbReference type="ARBA" id="ARBA00023125"/>
    </source>
</evidence>
<dbReference type="PANTHER" id="PTHR43280:SF2">
    <property type="entry name" value="HTH-TYPE TRANSCRIPTIONAL REGULATOR EXSA"/>
    <property type="match status" value="1"/>
</dbReference>
<feature type="domain" description="HTH araC/xylS-type" evidence="4">
    <location>
        <begin position="198"/>
        <end position="296"/>
    </location>
</feature>
<organism evidence="5 6">
    <name type="scientific">Abyssalbus ytuae</name>
    <dbReference type="NCBI Taxonomy" id="2926907"/>
    <lineage>
        <taxon>Bacteria</taxon>
        <taxon>Pseudomonadati</taxon>
        <taxon>Bacteroidota</taxon>
        <taxon>Flavobacteriia</taxon>
        <taxon>Flavobacteriales</taxon>
        <taxon>Flavobacteriaceae</taxon>
        <taxon>Abyssalbus</taxon>
    </lineage>
</organism>
<keyword evidence="3" id="KW-0804">Transcription</keyword>
<gene>
    <name evidence="5" type="ORF">MQE35_09210</name>
</gene>
<sequence length="300" mass="35627">MQLSENFFKNRKINSLVENKTSYVVDNAAMHIFETHEQAERVLLKFDNPVLASMLEGKKVMHLKNENPFDFFPGESIILPSNELMCIDFPEADLNNPTRCLAMCIAEEKIKEILNVMNETMPKDDRSEWTLIDYNFHFNNDKGIYYIIQRLIYLFTENHPSKEIFVNNMIKELIIRILQTNRRKLYEDKHVSTDSRLYYITKYIQNNIHQNLTVEELSKKACMSESSLYRSFKNELGLTPVEFINNERIKLAAKLLQDPKRKVKEVFTECGFESRSYFNRVFRKVKKVSPTQYQQTYFTY</sequence>